<gene>
    <name evidence="2" type="ORF">TWF696_004846</name>
</gene>
<evidence type="ECO:0000313" key="3">
    <source>
        <dbReference type="Proteomes" id="UP001375240"/>
    </source>
</evidence>
<dbReference type="SUPFAM" id="SSF48452">
    <property type="entry name" value="TPR-like"/>
    <property type="match status" value="1"/>
</dbReference>
<evidence type="ECO:0000313" key="2">
    <source>
        <dbReference type="EMBL" id="KAK6352845.1"/>
    </source>
</evidence>
<name>A0AAV9UZV0_9PEZI</name>
<evidence type="ECO:0000256" key="1">
    <source>
        <dbReference type="SAM" id="MobiDB-lite"/>
    </source>
</evidence>
<organism evidence="2 3">
    <name type="scientific">Orbilia brochopaga</name>
    <dbReference type="NCBI Taxonomy" id="3140254"/>
    <lineage>
        <taxon>Eukaryota</taxon>
        <taxon>Fungi</taxon>
        <taxon>Dikarya</taxon>
        <taxon>Ascomycota</taxon>
        <taxon>Pezizomycotina</taxon>
        <taxon>Orbiliomycetes</taxon>
        <taxon>Orbiliales</taxon>
        <taxon>Orbiliaceae</taxon>
        <taxon>Orbilia</taxon>
    </lineage>
</organism>
<reference evidence="2 3" key="1">
    <citation type="submission" date="2019-10" db="EMBL/GenBank/DDBJ databases">
        <authorList>
            <person name="Palmer J.M."/>
        </authorList>
    </citation>
    <scope>NUCLEOTIDE SEQUENCE [LARGE SCALE GENOMIC DNA]</scope>
    <source>
        <strain evidence="2 3">TWF696</strain>
    </source>
</reference>
<keyword evidence="3" id="KW-1185">Reference proteome</keyword>
<dbReference type="Gene3D" id="1.25.40.10">
    <property type="entry name" value="Tetratricopeptide repeat domain"/>
    <property type="match status" value="1"/>
</dbReference>
<dbReference type="Proteomes" id="UP001375240">
    <property type="component" value="Unassembled WGS sequence"/>
</dbReference>
<dbReference type="EMBL" id="JAVHNQ010000003">
    <property type="protein sequence ID" value="KAK6352845.1"/>
    <property type="molecule type" value="Genomic_DNA"/>
</dbReference>
<feature type="region of interest" description="Disordered" evidence="1">
    <location>
        <begin position="214"/>
        <end position="254"/>
    </location>
</feature>
<dbReference type="AlphaFoldDB" id="A0AAV9UZV0"/>
<dbReference type="InterPro" id="IPR011990">
    <property type="entry name" value="TPR-like_helical_dom_sf"/>
</dbReference>
<sequence>MPSQPPDALNVEFWPGPSRGQPRRYNKVADWQPYKAYILQKRADKVPLEDIVASLRTEKHFTVELHQLKHVLRIWKSTVRISAAHRRYIVSKTIQRRAAGKRRTTFKYKDSGEKIPQDKVDKVVKRYRNEAQGSRDAELPDVGLVAATPSAPSVCSDVLRQENPLGLLQKEAARWLQEDSTLTPIEETMMAMSLIGDCSIPDLYQLVDESVPAIPSETLDRADPATAEKPADRRDDAPPGGPPSGPDTPSLTDPEVVENAMQSHLEHGQAHANIPTLDFHRASELLRPICVAWLDKVKRNALAVISHESPEPQPTVEEIEALGYTPTESSEPLPLPVCADILQYLDDEDPLPYRGHDILTWTVNWEPVSRLYHANMPALWGLFAGTTAFESVKLYLDDIARVFYLPTLVAKYGKQNYFVTRALHCFGMVLGLVCHPDLSAEVLEIAVASFDNLGMRLHQHTMDAAYQLSQALPFSRKGPHGIRLAQDFLSRCQTKHGLRHGRTIAALALLARGLLNNNQKPLARGLLSQTNRLTSSLHESEKTSKDYADALRDIGKAEFYAGFQTRAAATLLAALQRNDDLGHRAPDSSHLSFLLGMVYSQSAQWENAIVFLRRSTMYRSDTFGEMHRASASSMEALSSVWEKRGVVLYENPMLELLEKLLRHYESRFGEQHERTYKAWVRYGTAVMAKETAEAERVTELEEVV</sequence>
<proteinExistence type="predicted"/>
<comment type="caution">
    <text evidence="2">The sequence shown here is derived from an EMBL/GenBank/DDBJ whole genome shotgun (WGS) entry which is preliminary data.</text>
</comment>
<accession>A0AAV9UZV0</accession>
<evidence type="ECO:0008006" key="4">
    <source>
        <dbReference type="Google" id="ProtNLM"/>
    </source>
</evidence>
<protein>
    <recommendedName>
        <fullName evidence="4">Clr5 domain-containing protein</fullName>
    </recommendedName>
</protein>